<feature type="compositionally biased region" description="Basic residues" evidence="1">
    <location>
        <begin position="1"/>
        <end position="10"/>
    </location>
</feature>
<sequence length="84" mass="9712">AGRRADKRKKGNSEEKKEVAVRGDNSVPESREEKGRKNIEEGYGRREGKKRSRGQKDEAKEEGDKKRKEKRKKKIAVLFMKVSP</sequence>
<feature type="compositionally biased region" description="Basic and acidic residues" evidence="1">
    <location>
        <begin position="11"/>
        <end position="21"/>
    </location>
</feature>
<organism evidence="2">
    <name type="scientific">Octopus bimaculoides</name>
    <name type="common">California two-spotted octopus</name>
    <dbReference type="NCBI Taxonomy" id="37653"/>
    <lineage>
        <taxon>Eukaryota</taxon>
        <taxon>Metazoa</taxon>
        <taxon>Spiralia</taxon>
        <taxon>Lophotrochozoa</taxon>
        <taxon>Mollusca</taxon>
        <taxon>Cephalopoda</taxon>
        <taxon>Coleoidea</taxon>
        <taxon>Octopodiformes</taxon>
        <taxon>Octopoda</taxon>
        <taxon>Incirrata</taxon>
        <taxon>Octopodidae</taxon>
        <taxon>Octopus</taxon>
    </lineage>
</organism>
<name>A0A0L8H236_OCTBM</name>
<feature type="compositionally biased region" description="Basic and acidic residues" evidence="1">
    <location>
        <begin position="54"/>
        <end position="66"/>
    </location>
</feature>
<dbReference type="AlphaFoldDB" id="A0A0L8H236"/>
<gene>
    <name evidence="2" type="ORF">OCBIM_22024009mg</name>
</gene>
<feature type="non-terminal residue" evidence="2">
    <location>
        <position position="1"/>
    </location>
</feature>
<evidence type="ECO:0000256" key="1">
    <source>
        <dbReference type="SAM" id="MobiDB-lite"/>
    </source>
</evidence>
<reference evidence="2" key="1">
    <citation type="submission" date="2015-07" db="EMBL/GenBank/DDBJ databases">
        <title>MeaNS - Measles Nucleotide Surveillance Program.</title>
        <authorList>
            <person name="Tran T."/>
            <person name="Druce J."/>
        </authorList>
    </citation>
    <scope>NUCLEOTIDE SEQUENCE</scope>
    <source>
        <strain evidence="2">UCB-OBI-ISO-001</strain>
        <tissue evidence="2">Gonad</tissue>
    </source>
</reference>
<feature type="compositionally biased region" description="Basic and acidic residues" evidence="1">
    <location>
        <begin position="29"/>
        <end position="46"/>
    </location>
</feature>
<evidence type="ECO:0000313" key="2">
    <source>
        <dbReference type="EMBL" id="KOF83326.1"/>
    </source>
</evidence>
<accession>A0A0L8H236</accession>
<protein>
    <submittedName>
        <fullName evidence="2">Uncharacterized protein</fullName>
    </submittedName>
</protein>
<proteinExistence type="predicted"/>
<feature type="region of interest" description="Disordered" evidence="1">
    <location>
        <begin position="1"/>
        <end position="84"/>
    </location>
</feature>
<dbReference type="EMBL" id="KQ419520">
    <property type="protein sequence ID" value="KOF83326.1"/>
    <property type="molecule type" value="Genomic_DNA"/>
</dbReference>